<evidence type="ECO:0000313" key="1">
    <source>
        <dbReference type="EMBL" id="HHO73266.1"/>
    </source>
</evidence>
<accession>A0A7C5SYP5</accession>
<organism evidence="1">
    <name type="scientific">Thermocrinis ruber</name>
    <dbReference type="NCBI Taxonomy" id="75906"/>
    <lineage>
        <taxon>Bacteria</taxon>
        <taxon>Pseudomonadati</taxon>
        <taxon>Aquificota</taxon>
        <taxon>Aquificia</taxon>
        <taxon>Aquificales</taxon>
        <taxon>Aquificaceae</taxon>
        <taxon>Thermocrinis</taxon>
    </lineage>
</organism>
<dbReference type="EMBL" id="DSAC01000016">
    <property type="protein sequence ID" value="HHO73266.1"/>
    <property type="molecule type" value="Genomic_DNA"/>
</dbReference>
<gene>
    <name evidence="1" type="ORF">ENN04_01330</name>
</gene>
<dbReference type="AlphaFoldDB" id="A0A7C5SYP5"/>
<reference evidence="1" key="1">
    <citation type="journal article" date="2020" name="mSystems">
        <title>Genome- and Community-Level Interaction Insights into Carbon Utilization and Element Cycling Functions of Hydrothermarchaeota in Hydrothermal Sediment.</title>
        <authorList>
            <person name="Zhou Z."/>
            <person name="Liu Y."/>
            <person name="Xu W."/>
            <person name="Pan J."/>
            <person name="Luo Z.H."/>
            <person name="Li M."/>
        </authorList>
    </citation>
    <scope>NUCLEOTIDE SEQUENCE [LARGE SCALE GENOMIC DNA]</scope>
    <source>
        <strain evidence="1">SpSt-114</strain>
    </source>
</reference>
<protein>
    <submittedName>
        <fullName evidence="1">Uncharacterized protein</fullName>
    </submittedName>
</protein>
<name>A0A7C5SYP5_9AQUI</name>
<comment type="caution">
    <text evidence="1">The sequence shown here is derived from an EMBL/GenBank/DDBJ whole genome shotgun (WGS) entry which is preliminary data.</text>
</comment>
<sequence>MLFLIFLLLVNLSFAFNCQELGIRLEKVKTYNIYDELVQYAEGLLKNCQENESYPLALDYLLNALETIHQDKTKANSKLIRKVADQRIKNSLLMLRRTVKYKKKYPLLYSYQQLFHVVAMENRRVGDYEYALKYAYASTQIGKAILQLK</sequence>
<proteinExistence type="predicted"/>